<protein>
    <recommendedName>
        <fullName evidence="2">MADF domain-containing protein</fullName>
    </recommendedName>
</protein>
<evidence type="ECO:0000259" key="2">
    <source>
        <dbReference type="PROSITE" id="PS51029"/>
    </source>
</evidence>
<organism evidence="3">
    <name type="scientific">Schizaphis graminum</name>
    <name type="common">Green bug aphid</name>
    <dbReference type="NCBI Taxonomy" id="13262"/>
    <lineage>
        <taxon>Eukaryota</taxon>
        <taxon>Metazoa</taxon>
        <taxon>Ecdysozoa</taxon>
        <taxon>Arthropoda</taxon>
        <taxon>Hexapoda</taxon>
        <taxon>Insecta</taxon>
        <taxon>Pterygota</taxon>
        <taxon>Neoptera</taxon>
        <taxon>Paraneoptera</taxon>
        <taxon>Hemiptera</taxon>
        <taxon>Sternorrhyncha</taxon>
        <taxon>Aphidomorpha</taxon>
        <taxon>Aphidoidea</taxon>
        <taxon>Aphididae</taxon>
        <taxon>Aphidini</taxon>
        <taxon>Schizaphis</taxon>
    </lineage>
</organism>
<evidence type="ECO:0000313" key="3">
    <source>
        <dbReference type="EMBL" id="MBY26647.1"/>
    </source>
</evidence>
<dbReference type="SMART" id="SM00595">
    <property type="entry name" value="MADF"/>
    <property type="match status" value="1"/>
</dbReference>
<feature type="region of interest" description="Disordered" evidence="1">
    <location>
        <begin position="152"/>
        <end position="174"/>
    </location>
</feature>
<gene>
    <name evidence="3" type="ORF">g.26957</name>
</gene>
<feature type="domain" description="MADF" evidence="2">
    <location>
        <begin position="10"/>
        <end position="103"/>
    </location>
</feature>
<accession>A0A2S2PB18</accession>
<dbReference type="AlphaFoldDB" id="A0A2S2PB18"/>
<dbReference type="InterPro" id="IPR006578">
    <property type="entry name" value="MADF-dom"/>
</dbReference>
<sequence>MDWDNKLCFQLIEEYRLNEVLWDPKNPSYYSKNLKHDAWCSISKNLNKDVEEVKKKILSLQGSFRREKAKVKNSIGTGKGANEIYQSKWFAYEAMMFLQDRDDPRSTINNENSFTDTEALPTNNVTQFSSYDDQLNNLNNSIENELNVVDVQSTSTPSTTQSQTQPSRDDHNFISPVQHKIGKRKRAVESDSRIDEAFAILKKTASNTSNINSQNLSDECTTYGLLVGNKIRNYQPKTRSLVQHYINNILFEADMGKYDFNSTTSNCMLSNNLESHYGSSTILLNSPQPPSSASSSLDPSDGCSNDSDMSMSNYYNTFLQRN</sequence>
<proteinExistence type="predicted"/>
<dbReference type="EMBL" id="GGMR01014028">
    <property type="protein sequence ID" value="MBY26647.1"/>
    <property type="molecule type" value="Transcribed_RNA"/>
</dbReference>
<dbReference type="PANTHER" id="PTHR21505:SF8">
    <property type="entry name" value="DPT-YFP REPRESSOR BY OVEREXPRESSION, ISOFORM D-RELATED"/>
    <property type="match status" value="1"/>
</dbReference>
<dbReference type="PROSITE" id="PS51029">
    <property type="entry name" value="MADF"/>
    <property type="match status" value="1"/>
</dbReference>
<evidence type="ECO:0000256" key="1">
    <source>
        <dbReference type="SAM" id="MobiDB-lite"/>
    </source>
</evidence>
<feature type="compositionally biased region" description="Low complexity" evidence="1">
    <location>
        <begin position="152"/>
        <end position="166"/>
    </location>
</feature>
<name>A0A2S2PB18_SCHGA</name>
<dbReference type="Pfam" id="PF10545">
    <property type="entry name" value="MADF_DNA_bdg"/>
    <property type="match status" value="1"/>
</dbReference>
<feature type="region of interest" description="Disordered" evidence="1">
    <location>
        <begin position="280"/>
        <end position="308"/>
    </location>
</feature>
<reference evidence="3" key="1">
    <citation type="submission" date="2018-04" db="EMBL/GenBank/DDBJ databases">
        <title>Transcriptome of Schizaphis graminum biotype I.</title>
        <authorList>
            <person name="Scully E.D."/>
            <person name="Geib S.M."/>
            <person name="Palmer N.A."/>
            <person name="Koch K."/>
            <person name="Bradshaw J."/>
            <person name="Heng-Moss T."/>
            <person name="Sarath G."/>
        </authorList>
    </citation>
    <scope>NUCLEOTIDE SEQUENCE</scope>
</reference>
<feature type="compositionally biased region" description="Low complexity" evidence="1">
    <location>
        <begin position="291"/>
        <end position="300"/>
    </location>
</feature>
<dbReference type="PANTHER" id="PTHR21505">
    <property type="entry name" value="MADF DOMAIN-CONTAINING PROTEIN-RELATED"/>
    <property type="match status" value="1"/>
</dbReference>